<organism evidence="12 14">
    <name type="scientific">Bacillus clarus</name>
    <dbReference type="NCBI Taxonomy" id="2338372"/>
    <lineage>
        <taxon>Bacteria</taxon>
        <taxon>Bacillati</taxon>
        <taxon>Bacillota</taxon>
        <taxon>Bacilli</taxon>
        <taxon>Bacillales</taxon>
        <taxon>Bacillaceae</taxon>
        <taxon>Bacillus</taxon>
        <taxon>Bacillus cereus group</taxon>
    </lineage>
</organism>
<comment type="catalytic activity">
    <reaction evidence="9 10">
        <text>dTMP + ATP = dTDP + ADP</text>
        <dbReference type="Rhea" id="RHEA:13517"/>
        <dbReference type="ChEBI" id="CHEBI:30616"/>
        <dbReference type="ChEBI" id="CHEBI:58369"/>
        <dbReference type="ChEBI" id="CHEBI:63528"/>
        <dbReference type="ChEBI" id="CHEBI:456216"/>
        <dbReference type="EC" id="2.7.4.9"/>
    </reaction>
</comment>
<keyword evidence="8 10" id="KW-0067">ATP-binding</keyword>
<evidence type="ECO:0000256" key="1">
    <source>
        <dbReference type="ARBA" id="ARBA00009776"/>
    </source>
</evidence>
<keyword evidence="4 10" id="KW-0808">Transferase</keyword>
<dbReference type="AlphaFoldDB" id="A0A090ZCK5"/>
<dbReference type="Pfam" id="PF02223">
    <property type="entry name" value="Thymidylate_kin"/>
    <property type="match status" value="1"/>
</dbReference>
<dbReference type="PANTHER" id="PTHR10344:SF4">
    <property type="entry name" value="UMP-CMP KINASE 2, MITOCHONDRIAL"/>
    <property type="match status" value="1"/>
</dbReference>
<name>A0A090ZCK5_9BACI</name>
<evidence type="ECO:0000313" key="13">
    <source>
        <dbReference type="EMBL" id="RFT64900.1"/>
    </source>
</evidence>
<dbReference type="GO" id="GO:0006233">
    <property type="term" value="P:dTDP biosynthetic process"/>
    <property type="evidence" value="ECO:0007669"/>
    <property type="project" value="InterPro"/>
</dbReference>
<keyword evidence="5 10" id="KW-0545">Nucleotide biosynthesis</keyword>
<protein>
    <recommendedName>
        <fullName evidence="3 10">Thymidylate kinase</fullName>
        <ecNumber evidence="2 10">2.7.4.9</ecNumber>
    </recommendedName>
    <alternativeName>
        <fullName evidence="10">dTMP kinase</fullName>
    </alternativeName>
</protein>
<dbReference type="EC" id="2.7.4.9" evidence="2 10"/>
<gene>
    <name evidence="10 12" type="primary">tmk</name>
    <name evidence="13" type="ORF">D0U04_20720</name>
    <name evidence="12" type="ORF">DJ93_3478</name>
</gene>
<comment type="function">
    <text evidence="10">Phosphorylation of dTMP to form dTDP in both de novo and salvage pathways of dTTP synthesis.</text>
</comment>
<dbReference type="SUPFAM" id="SSF52540">
    <property type="entry name" value="P-loop containing nucleoside triphosphate hydrolases"/>
    <property type="match status" value="1"/>
</dbReference>
<dbReference type="GO" id="GO:0005524">
    <property type="term" value="F:ATP binding"/>
    <property type="evidence" value="ECO:0007669"/>
    <property type="project" value="UniProtKB-UniRule"/>
</dbReference>
<dbReference type="RefSeq" id="WP_042982261.1">
    <property type="nucleotide sequence ID" value="NZ_JMQC01000008.1"/>
</dbReference>
<dbReference type="InterPro" id="IPR039430">
    <property type="entry name" value="Thymidylate_kin-like_dom"/>
</dbReference>
<keyword evidence="6 10" id="KW-0547">Nucleotide-binding</keyword>
<dbReference type="Proteomes" id="UP000029389">
    <property type="component" value="Unassembled WGS sequence"/>
</dbReference>
<dbReference type="GO" id="GO:0006227">
    <property type="term" value="P:dUDP biosynthetic process"/>
    <property type="evidence" value="ECO:0007669"/>
    <property type="project" value="TreeGrafter"/>
</dbReference>
<dbReference type="InterPro" id="IPR018094">
    <property type="entry name" value="Thymidylate_kinase"/>
</dbReference>
<evidence type="ECO:0000256" key="10">
    <source>
        <dbReference type="HAMAP-Rule" id="MF_00165"/>
    </source>
</evidence>
<evidence type="ECO:0000256" key="6">
    <source>
        <dbReference type="ARBA" id="ARBA00022741"/>
    </source>
</evidence>
<keyword evidence="15" id="KW-1185">Reference proteome</keyword>
<evidence type="ECO:0000256" key="3">
    <source>
        <dbReference type="ARBA" id="ARBA00017144"/>
    </source>
</evidence>
<dbReference type="HAMAP" id="MF_00165">
    <property type="entry name" value="Thymidylate_kinase"/>
    <property type="match status" value="1"/>
</dbReference>
<evidence type="ECO:0000259" key="11">
    <source>
        <dbReference type="Pfam" id="PF02223"/>
    </source>
</evidence>
<evidence type="ECO:0000256" key="9">
    <source>
        <dbReference type="ARBA" id="ARBA00048743"/>
    </source>
</evidence>
<dbReference type="Gene3D" id="3.40.50.300">
    <property type="entry name" value="P-loop containing nucleotide triphosphate hydrolases"/>
    <property type="match status" value="1"/>
</dbReference>
<dbReference type="PANTHER" id="PTHR10344">
    <property type="entry name" value="THYMIDYLATE KINASE"/>
    <property type="match status" value="1"/>
</dbReference>
<dbReference type="Proteomes" id="UP000264294">
    <property type="component" value="Unassembled WGS sequence"/>
</dbReference>
<comment type="similarity">
    <text evidence="1 10">Belongs to the thymidylate kinase family.</text>
</comment>
<dbReference type="InterPro" id="IPR027417">
    <property type="entry name" value="P-loop_NTPase"/>
</dbReference>
<dbReference type="GO" id="GO:0006235">
    <property type="term" value="P:dTTP biosynthetic process"/>
    <property type="evidence" value="ECO:0007669"/>
    <property type="project" value="UniProtKB-UniRule"/>
</dbReference>
<evidence type="ECO:0000256" key="5">
    <source>
        <dbReference type="ARBA" id="ARBA00022727"/>
    </source>
</evidence>
<dbReference type="EMBL" id="JMQC01000008">
    <property type="protein sequence ID" value="KFN02011.1"/>
    <property type="molecule type" value="Genomic_DNA"/>
</dbReference>
<dbReference type="EMBL" id="QVOD01000031">
    <property type="protein sequence ID" value="RFT64900.1"/>
    <property type="molecule type" value="Genomic_DNA"/>
</dbReference>
<feature type="domain" description="Thymidylate kinase-like" evidence="11">
    <location>
        <begin position="8"/>
        <end position="198"/>
    </location>
</feature>
<evidence type="ECO:0000313" key="12">
    <source>
        <dbReference type="EMBL" id="KFN02011.1"/>
    </source>
</evidence>
<accession>A0A090ZCK5</accession>
<dbReference type="GO" id="GO:0005737">
    <property type="term" value="C:cytoplasm"/>
    <property type="evidence" value="ECO:0007669"/>
    <property type="project" value="TreeGrafter"/>
</dbReference>
<comment type="caution">
    <text evidence="12">The sequence shown here is derived from an EMBL/GenBank/DDBJ whole genome shotgun (WGS) entry which is preliminary data.</text>
</comment>
<reference evidence="13 15" key="2">
    <citation type="submission" date="2018-08" db="EMBL/GenBank/DDBJ databases">
        <title>Bacillus clarus sp. nov. strain PS00077A.</title>
        <authorList>
            <person name="Mendez Acevedo M."/>
            <person name="Carroll L."/>
            <person name="Mukherjee M."/>
            <person name="Wiedmann M."/>
            <person name="Kovac J."/>
        </authorList>
    </citation>
    <scope>NUCLEOTIDE SEQUENCE [LARGE SCALE GENOMIC DNA]</scope>
    <source>
        <strain evidence="13 15">PS00077A</strain>
    </source>
</reference>
<comment type="caution">
    <text evidence="10">Lacks conserved residue(s) required for the propagation of feature annotation.</text>
</comment>
<evidence type="ECO:0000256" key="2">
    <source>
        <dbReference type="ARBA" id="ARBA00012980"/>
    </source>
</evidence>
<keyword evidence="7 10" id="KW-0418">Kinase</keyword>
<sequence length="216" mass="24486">MRGKFIVLEGLSGAGKSTTANKLIDNFTKNGVEAVYHHGACTDSEFGKNLKKMMVNNSFNNKQSALVTPFFIADILQDSINTIKPLLDKGVYVIQDRYTDSIISYNNFSGIVNDELVDIQPIFELYHSLGLILQPDITILCQVKEKTLIDRLIERKNIGKLTSVHQQYLDNPDYINLHQEQFIKLLNDSNGKYSIVETDNFSCYETIDKISIQLLD</sequence>
<evidence type="ECO:0000256" key="8">
    <source>
        <dbReference type="ARBA" id="ARBA00022840"/>
    </source>
</evidence>
<dbReference type="PATRIC" id="fig|1405.8.peg.3573"/>
<dbReference type="GO" id="GO:0004798">
    <property type="term" value="F:dTMP kinase activity"/>
    <property type="evidence" value="ECO:0007669"/>
    <property type="project" value="UniProtKB-UniRule"/>
</dbReference>
<evidence type="ECO:0000256" key="4">
    <source>
        <dbReference type="ARBA" id="ARBA00022679"/>
    </source>
</evidence>
<evidence type="ECO:0000313" key="14">
    <source>
        <dbReference type="Proteomes" id="UP000029389"/>
    </source>
</evidence>
<evidence type="ECO:0000256" key="7">
    <source>
        <dbReference type="ARBA" id="ARBA00022777"/>
    </source>
</evidence>
<proteinExistence type="inferred from homology"/>
<reference evidence="12 14" key="1">
    <citation type="submission" date="2014-04" db="EMBL/GenBank/DDBJ databases">
        <authorList>
            <person name="Bishop-Lilly K.A."/>
            <person name="Broomall S.M."/>
            <person name="Chain P.S."/>
            <person name="Chertkov O."/>
            <person name="Coyne S.R."/>
            <person name="Daligault H.E."/>
            <person name="Davenport K.W."/>
            <person name="Erkkila T."/>
            <person name="Frey K.G."/>
            <person name="Gibbons H.S."/>
            <person name="Gu W."/>
            <person name="Jaissle J."/>
            <person name="Johnson S.L."/>
            <person name="Koroleva G.I."/>
            <person name="Ladner J.T."/>
            <person name="Lo C.-C."/>
            <person name="Minogue T.D."/>
            <person name="Munk C."/>
            <person name="Palacios G.F."/>
            <person name="Redden C.L."/>
            <person name="Rosenzweig C.N."/>
            <person name="Scholz M.B."/>
            <person name="Teshima H."/>
            <person name="Xu Y."/>
        </authorList>
    </citation>
    <scope>NUCLEOTIDE SEQUENCE [LARGE SCALE GENOMIC DNA]</scope>
    <source>
        <strain evidence="12 14">BHP</strain>
    </source>
</reference>
<evidence type="ECO:0000313" key="15">
    <source>
        <dbReference type="Proteomes" id="UP000264294"/>
    </source>
</evidence>
<dbReference type="NCBIfam" id="TIGR00041">
    <property type="entry name" value="DTMP_kinase"/>
    <property type="match status" value="1"/>
</dbReference>